<sequence>MSLVAFKIIPGEMVVIEEQYKRWQLDPNFFLTDDARLVRFDDYRNRPIIGVADAVESIDWVKLNKLEGMYGGSLKIFLTFLKHRRLAINVDGNAYSYFGKVWFYYGKVKLVEIWTAPHIDEEVDVCPKTLNYGSFA</sequence>
<organismHost>
    <name type="scientific">Solanum tuberosum</name>
    <name type="common">Potato</name>
    <dbReference type="NCBI Taxonomy" id="4113"/>
</organismHost>
<organismHost>
    <name type="scientific">Nicotiana tabacum</name>
    <name type="common">Common tobacco</name>
    <dbReference type="NCBI Taxonomy" id="4097"/>
</organismHost>
<accession>G0LXX5</accession>
<organismHost>
    <name type="scientific">Beta vulgaris</name>
    <name type="common">Sugar beet</name>
    <dbReference type="NCBI Taxonomy" id="161934"/>
</organismHost>
<organismHost>
    <name type="scientific">Narcissus pseudonarcissus</name>
    <name type="common">Daffodil</name>
    <dbReference type="NCBI Taxonomy" id="39639"/>
</organismHost>
<reference evidence="1" key="1">
    <citation type="journal article" date="2011" name="Virus Res.">
        <title>RNA2 of TRV SYM breaks the rules for tobravirus genome structure.</title>
        <authorList>
            <person name="Ashfaq M."/>
            <person name="McGavin W."/>
            <person name="Macfarlane S.A."/>
        </authorList>
    </citation>
    <scope>NUCLEOTIDE SEQUENCE</scope>
    <source>
        <strain evidence="1">SYM</strain>
    </source>
</reference>
<organismHost>
    <name type="scientific">Tulipa</name>
    <dbReference type="NCBI Taxonomy" id="13305"/>
</organismHost>
<organism evidence="1">
    <name type="scientific">Tobacco rattle virus (strain SYM)</name>
    <dbReference type="NCBI Taxonomy" id="12298"/>
    <lineage>
        <taxon>Viruses</taxon>
        <taxon>Riboviria</taxon>
        <taxon>Orthornavirae</taxon>
        <taxon>Kitrinoviricota</taxon>
        <taxon>Alsuviricetes</taxon>
        <taxon>Martellivirales</taxon>
        <taxon>Virgaviridae</taxon>
        <taxon>Tobravirus</taxon>
        <taxon>Tobravirus tabaci</taxon>
        <taxon>Tobacco rattle virus</taxon>
    </lineage>
</organism>
<gene>
    <name evidence="1" type="primary">2b</name>
</gene>
<organismHost>
    <name type="scientific">Viola arvensis</name>
    <name type="common">European field pansy</name>
    <name type="synonym">Field violet</name>
    <dbReference type="NCBI Taxonomy" id="97415"/>
</organismHost>
<organismHost>
    <name type="scientific">Stellaria media</name>
    <name type="common">Common chickweed</name>
    <name type="synonym">Alsine media</name>
    <dbReference type="NCBI Taxonomy" id="13274"/>
</organismHost>
<proteinExistence type="predicted"/>
<organismHost>
    <name type="scientific">Spinacia oleracea</name>
    <name type="common">Spinach</name>
    <dbReference type="NCBI Taxonomy" id="3562"/>
</organismHost>
<protein>
    <submittedName>
        <fullName evidence="1">Nematode transmission protein</fullName>
    </submittedName>
</protein>
<dbReference type="EMBL" id="FR854197">
    <property type="protein sequence ID" value="CCA89315.1"/>
    <property type="molecule type" value="Genomic_RNA"/>
</dbReference>
<reference evidence="1" key="2">
    <citation type="submission" date="2011-04" db="EMBL/GenBank/DDBJ databases">
        <authorList>
            <person name="MacFarlane S.A."/>
        </authorList>
    </citation>
    <scope>NUCLEOTIDE SEQUENCE</scope>
    <source>
        <strain evidence="1">SYM</strain>
    </source>
</reference>
<name>G0LXX5_TRVSY</name>
<organismHost>
    <name type="scientific">Hyacinthus</name>
    <dbReference type="NCBI Taxonomy" id="82024"/>
</organismHost>
<organismHost>
    <name type="scientific">Capsicum annuum</name>
    <name type="common">Capsicum pepper</name>
    <dbReference type="NCBI Taxonomy" id="4072"/>
</organismHost>
<evidence type="ECO:0000313" key="1">
    <source>
        <dbReference type="EMBL" id="CCA89315.1"/>
    </source>
</evidence>